<dbReference type="AlphaFoldDB" id="W6PPX9"/>
<dbReference type="EMBL" id="HG792015">
    <property type="protein sequence ID" value="CDM26233.1"/>
    <property type="molecule type" value="Genomic_DNA"/>
</dbReference>
<proteinExistence type="predicted"/>
<name>W6PPX9_PENRF</name>
<organism evidence="1 2">
    <name type="scientific">Penicillium roqueforti (strain FM164)</name>
    <dbReference type="NCBI Taxonomy" id="1365484"/>
    <lineage>
        <taxon>Eukaryota</taxon>
        <taxon>Fungi</taxon>
        <taxon>Dikarya</taxon>
        <taxon>Ascomycota</taxon>
        <taxon>Pezizomycotina</taxon>
        <taxon>Eurotiomycetes</taxon>
        <taxon>Eurotiomycetidae</taxon>
        <taxon>Eurotiales</taxon>
        <taxon>Aspergillaceae</taxon>
        <taxon>Penicillium</taxon>
    </lineage>
</organism>
<evidence type="ECO:0000313" key="1">
    <source>
        <dbReference type="EMBL" id="CDM26233.1"/>
    </source>
</evidence>
<protein>
    <submittedName>
        <fullName evidence="1">Genomic scaffold, ProqFM164S01</fullName>
    </submittedName>
</protein>
<dbReference type="STRING" id="1365484.W6PPX9"/>
<sequence length="412" mass="46927">MSVNIRSERLAKYFGAVIHGKQEIQDSTHFKRFIEATLDQSDPSIVVQRIISSQSALKALQIGLRSNLTPVFINGYTAKLIQYLKNREVKLLCNGQFLEQLLLLIVEPRTLWGAFLEAFRTRKLEDHAIQALCWLMAELLSLPPSCGVDVSADAQTVLNDGSLFSSPSVDIRNSGHKIKYRLEMKTSAATYQHSEITAGGRHDNDFGDFRLTAIFPTADEMECKEKPFYRRAEDIAQMFSGQRIAGYIDNQFRLLREDMLSELRDEFQVARGTKKGRRSAFHLRNLFLTHIRCTSGTPSRLRPYTIGVTAQSGLGKLQNLSEDRRKEFLKTTPQFIKHRAFGCLVRDTEIVAFATIDRDIDELVSDPPTVMLRITGEEPLKKSLLYLKLYHDVEFLLVDTAIFAYEPILRCL</sequence>
<keyword evidence="2" id="KW-1185">Reference proteome</keyword>
<dbReference type="OMA" id="THIRCTS"/>
<gene>
    <name evidence="1" type="ORF">PROQFM164_S01g000042</name>
</gene>
<reference evidence="1" key="1">
    <citation type="journal article" date="2014" name="Nat. Commun.">
        <title>Multiple recent horizontal transfers of a large genomic region in cheese making fungi.</title>
        <authorList>
            <person name="Cheeseman K."/>
            <person name="Ropars J."/>
            <person name="Renault P."/>
            <person name="Dupont J."/>
            <person name="Gouzy J."/>
            <person name="Branca A."/>
            <person name="Abraham A.L."/>
            <person name="Ceppi M."/>
            <person name="Conseiller E."/>
            <person name="Debuchy R."/>
            <person name="Malagnac F."/>
            <person name="Goarin A."/>
            <person name="Silar P."/>
            <person name="Lacoste S."/>
            <person name="Sallet E."/>
            <person name="Bensimon A."/>
            <person name="Giraud T."/>
            <person name="Brygoo Y."/>
        </authorList>
    </citation>
    <scope>NUCLEOTIDE SEQUENCE [LARGE SCALE GENOMIC DNA]</scope>
    <source>
        <strain evidence="1">FM164</strain>
    </source>
</reference>
<dbReference type="OrthoDB" id="4273119at2759"/>
<evidence type="ECO:0000313" key="2">
    <source>
        <dbReference type="Proteomes" id="UP000030686"/>
    </source>
</evidence>
<dbReference type="Proteomes" id="UP000030686">
    <property type="component" value="Unassembled WGS sequence"/>
</dbReference>
<accession>W6PPX9</accession>